<organism evidence="17 18">
    <name type="scientific">Acetohalobium arabaticum (strain ATCC 49924 / DSM 5501 / Z-7288)</name>
    <dbReference type="NCBI Taxonomy" id="574087"/>
    <lineage>
        <taxon>Bacteria</taxon>
        <taxon>Bacillati</taxon>
        <taxon>Bacillota</taxon>
        <taxon>Clostridia</taxon>
        <taxon>Halanaerobiales</taxon>
        <taxon>Halobacteroidaceae</taxon>
        <taxon>Acetohalobium</taxon>
    </lineage>
</organism>
<feature type="transmembrane region" description="Helical" evidence="13">
    <location>
        <begin position="12"/>
        <end position="29"/>
    </location>
</feature>
<dbReference type="EMBL" id="CP002105">
    <property type="protein sequence ID" value="ADL12390.1"/>
    <property type="molecule type" value="Genomic_DNA"/>
</dbReference>
<feature type="domain" description="HAMP" evidence="16">
    <location>
        <begin position="193"/>
        <end position="245"/>
    </location>
</feature>
<evidence type="ECO:0000313" key="17">
    <source>
        <dbReference type="EMBL" id="ADL12390.1"/>
    </source>
</evidence>
<dbReference type="InterPro" id="IPR035965">
    <property type="entry name" value="PAS-like_dom_sf"/>
</dbReference>
<dbReference type="Pfam" id="PF16736">
    <property type="entry name" value="sCache_like"/>
    <property type="match status" value="1"/>
</dbReference>
<dbReference type="Proteomes" id="UP000001661">
    <property type="component" value="Chromosome"/>
</dbReference>
<dbReference type="PROSITE" id="PS50109">
    <property type="entry name" value="HIS_KIN"/>
    <property type="match status" value="1"/>
</dbReference>
<dbReference type="GO" id="GO:0005524">
    <property type="term" value="F:ATP binding"/>
    <property type="evidence" value="ECO:0007669"/>
    <property type="project" value="UniProtKB-KW"/>
</dbReference>
<dbReference type="PRINTS" id="PR00344">
    <property type="entry name" value="BCTRLSENSOR"/>
</dbReference>
<dbReference type="InterPro" id="IPR000014">
    <property type="entry name" value="PAS"/>
</dbReference>
<dbReference type="GO" id="GO:0016036">
    <property type="term" value="P:cellular response to phosphate starvation"/>
    <property type="evidence" value="ECO:0007669"/>
    <property type="project" value="TreeGrafter"/>
</dbReference>
<keyword evidence="5" id="KW-1003">Cell membrane</keyword>
<dbReference type="SMART" id="SM00387">
    <property type="entry name" value="HATPase_c"/>
    <property type="match status" value="1"/>
</dbReference>
<keyword evidence="13" id="KW-0812">Transmembrane</keyword>
<feature type="domain" description="Histidine kinase" evidence="14">
    <location>
        <begin position="374"/>
        <end position="592"/>
    </location>
</feature>
<dbReference type="OrthoDB" id="9813151at2"/>
<dbReference type="STRING" id="574087.Acear_0856"/>
<dbReference type="PROSITE" id="PS50885">
    <property type="entry name" value="HAMP"/>
    <property type="match status" value="1"/>
</dbReference>
<evidence type="ECO:0000259" key="14">
    <source>
        <dbReference type="PROSITE" id="PS50109"/>
    </source>
</evidence>
<protein>
    <recommendedName>
        <fullName evidence="4">histidine kinase</fullName>
        <ecNumber evidence="4">2.7.13.3</ecNumber>
    </recommendedName>
</protein>
<keyword evidence="6" id="KW-0597">Phosphoprotein</keyword>
<comment type="subcellular location">
    <subcellularLocation>
        <location evidence="2">Cell membrane</location>
    </subcellularLocation>
    <subcellularLocation>
        <location evidence="3">Membrane raft</location>
        <topology evidence="3">Multi-pass membrane protein</topology>
    </subcellularLocation>
</comment>
<keyword evidence="10" id="KW-0067">ATP-binding</keyword>
<dbReference type="SMART" id="SM00091">
    <property type="entry name" value="PAS"/>
    <property type="match status" value="1"/>
</dbReference>
<dbReference type="InterPro" id="IPR013767">
    <property type="entry name" value="PAS_fold"/>
</dbReference>
<dbReference type="PROSITE" id="PS50112">
    <property type="entry name" value="PAS"/>
    <property type="match status" value="1"/>
</dbReference>
<dbReference type="CDD" id="cd06225">
    <property type="entry name" value="HAMP"/>
    <property type="match status" value="1"/>
</dbReference>
<dbReference type="InterPro" id="IPR050351">
    <property type="entry name" value="BphY/WalK/GraS-like"/>
</dbReference>
<evidence type="ECO:0000256" key="9">
    <source>
        <dbReference type="ARBA" id="ARBA00022777"/>
    </source>
</evidence>
<dbReference type="SUPFAM" id="SSF47384">
    <property type="entry name" value="Homodimeric domain of signal transducing histidine kinase"/>
    <property type="match status" value="1"/>
</dbReference>
<dbReference type="SMART" id="SM00388">
    <property type="entry name" value="HisKA"/>
    <property type="match status" value="1"/>
</dbReference>
<evidence type="ECO:0000256" key="5">
    <source>
        <dbReference type="ARBA" id="ARBA00022475"/>
    </source>
</evidence>
<keyword evidence="12 13" id="KW-0472">Membrane</keyword>
<keyword evidence="13" id="KW-1133">Transmembrane helix</keyword>
<dbReference type="Gene3D" id="3.30.565.10">
    <property type="entry name" value="Histidine kinase-like ATPase, C-terminal domain"/>
    <property type="match status" value="1"/>
</dbReference>
<evidence type="ECO:0000256" key="6">
    <source>
        <dbReference type="ARBA" id="ARBA00022553"/>
    </source>
</evidence>
<dbReference type="AlphaFoldDB" id="D9QVY1"/>
<dbReference type="GO" id="GO:0004721">
    <property type="term" value="F:phosphoprotein phosphatase activity"/>
    <property type="evidence" value="ECO:0007669"/>
    <property type="project" value="TreeGrafter"/>
</dbReference>
<keyword evidence="7" id="KW-0808">Transferase</keyword>
<dbReference type="PANTHER" id="PTHR45453">
    <property type="entry name" value="PHOSPHATE REGULON SENSOR PROTEIN PHOR"/>
    <property type="match status" value="1"/>
</dbReference>
<dbReference type="Gene3D" id="3.30.450.20">
    <property type="entry name" value="PAS domain"/>
    <property type="match status" value="2"/>
</dbReference>
<evidence type="ECO:0000256" key="1">
    <source>
        <dbReference type="ARBA" id="ARBA00000085"/>
    </source>
</evidence>
<keyword evidence="18" id="KW-1185">Reference proteome</keyword>
<dbReference type="RefSeq" id="WP_013277836.1">
    <property type="nucleotide sequence ID" value="NC_014378.1"/>
</dbReference>
<dbReference type="InterPro" id="IPR003660">
    <property type="entry name" value="HAMP_dom"/>
</dbReference>
<feature type="transmembrane region" description="Helical" evidence="13">
    <location>
        <begin position="169"/>
        <end position="189"/>
    </location>
</feature>
<dbReference type="Pfam" id="PF02518">
    <property type="entry name" value="HATPase_c"/>
    <property type="match status" value="1"/>
</dbReference>
<keyword evidence="9 17" id="KW-0418">Kinase</keyword>
<dbReference type="CDD" id="cd00082">
    <property type="entry name" value="HisKA"/>
    <property type="match status" value="1"/>
</dbReference>
<dbReference type="EC" id="2.7.13.3" evidence="4"/>
<evidence type="ECO:0000259" key="15">
    <source>
        <dbReference type="PROSITE" id="PS50112"/>
    </source>
</evidence>
<sequence length="592" mass="67405">MFFKSIRWKIMALWLVLIISVLIISGLILNDRLKHHFTTQLEEDLIKETKLIRTLLQDRISSSQRQVEEIDKLVTEYGDKIDARITIIDADGLVLGDSEEVPTDMDNHLHRPEVQQALESEVGKSTRYSKTLQMNMKYIALAVKSENEITGIVRLALPLTQVENSLFDIFWRLIFSGVVAIIISLILGLKLTKRITDPIDRMTQVAARMAQGNLDQRLSFNFQDELGRLSRAFNNMADKLEAKINEISGEKNKIEAILRGMGDGVIAVDEDGKIILLNPAAEEIFQLKEEKTLGKYTMEVTRSHKLDDAIMASLKNGEDITEEIETIYPVERMIRVHVTPIKNDKTTERGAVAVLRDVTELRRLEQIRTEFVSNVSHELRTPLTSIKGYVETLLDERDCEPGVRERFLQVIKDETDRLERLITDLLNLSQLESASDSFDQELVNLNQVIENVLTTVMPKADNKGIDLKVDVPVDITGIKGSRGQLERLYINLVDNGIKYTSEGGQVKIKVYEDEDRVWSEIIDTGMGIPEEDLPRIFERFYRVDKTRSRKLGGTGLGLSIVKHILERHNGGIEVESKVEEGTKFIFWLPKPK</sequence>
<dbReference type="CDD" id="cd00075">
    <property type="entry name" value="HATPase"/>
    <property type="match status" value="1"/>
</dbReference>
<dbReference type="Pfam" id="PF00512">
    <property type="entry name" value="HisKA"/>
    <property type="match status" value="1"/>
</dbReference>
<reference evidence="17 18" key="1">
    <citation type="journal article" date="2010" name="Stand. Genomic Sci.">
        <title>Complete genome sequence of Acetohalobium arabaticum type strain (Z-7288).</title>
        <authorList>
            <person name="Sikorski J."/>
            <person name="Lapidus A."/>
            <person name="Chertkov O."/>
            <person name="Lucas S."/>
            <person name="Copeland A."/>
            <person name="Glavina Del Rio T."/>
            <person name="Nolan M."/>
            <person name="Tice H."/>
            <person name="Cheng J.F."/>
            <person name="Han C."/>
            <person name="Brambilla E."/>
            <person name="Pitluck S."/>
            <person name="Liolios K."/>
            <person name="Ivanova N."/>
            <person name="Mavromatis K."/>
            <person name="Mikhailova N."/>
            <person name="Pati A."/>
            <person name="Bruce D."/>
            <person name="Detter C."/>
            <person name="Tapia R."/>
            <person name="Goodwin L."/>
            <person name="Chen A."/>
            <person name="Palaniappan K."/>
            <person name="Land M."/>
            <person name="Hauser L."/>
            <person name="Chang Y.J."/>
            <person name="Jeffries C.D."/>
            <person name="Rohde M."/>
            <person name="Goker M."/>
            <person name="Spring S."/>
            <person name="Woyke T."/>
            <person name="Bristow J."/>
            <person name="Eisen J.A."/>
            <person name="Markowitz V."/>
            <person name="Hugenholtz P."/>
            <person name="Kyrpides N.C."/>
            <person name="Klenk H.P."/>
        </authorList>
    </citation>
    <scope>NUCLEOTIDE SEQUENCE [LARGE SCALE GENOMIC DNA]</scope>
    <source>
        <strain evidence="18">ATCC 49924 / DSM 5501 / Z-7288</strain>
    </source>
</reference>
<proteinExistence type="predicted"/>
<dbReference type="FunFam" id="3.30.565.10:FF:000023">
    <property type="entry name" value="PAS domain-containing sensor histidine kinase"/>
    <property type="match status" value="1"/>
</dbReference>
<dbReference type="InterPro" id="IPR003594">
    <property type="entry name" value="HATPase_dom"/>
</dbReference>
<gene>
    <name evidence="17" type="ordered locus">Acear_0856</name>
</gene>
<comment type="catalytic activity">
    <reaction evidence="1">
        <text>ATP + protein L-histidine = ADP + protein N-phospho-L-histidine.</text>
        <dbReference type="EC" id="2.7.13.3"/>
    </reaction>
</comment>
<dbReference type="HOGENOM" id="CLU_000445_89_2_9"/>
<evidence type="ECO:0000256" key="12">
    <source>
        <dbReference type="ARBA" id="ARBA00023136"/>
    </source>
</evidence>
<evidence type="ECO:0000256" key="13">
    <source>
        <dbReference type="SAM" id="Phobius"/>
    </source>
</evidence>
<dbReference type="Gene3D" id="1.10.8.500">
    <property type="entry name" value="HAMP domain in histidine kinase"/>
    <property type="match status" value="1"/>
</dbReference>
<evidence type="ECO:0000256" key="3">
    <source>
        <dbReference type="ARBA" id="ARBA00004314"/>
    </source>
</evidence>
<dbReference type="InterPro" id="IPR031967">
    <property type="entry name" value="PhoR_single_Cache-like_dom"/>
</dbReference>
<dbReference type="NCBIfam" id="TIGR00229">
    <property type="entry name" value="sensory_box"/>
    <property type="match status" value="1"/>
</dbReference>
<dbReference type="PANTHER" id="PTHR45453:SF1">
    <property type="entry name" value="PHOSPHATE REGULON SENSOR PROTEIN PHOR"/>
    <property type="match status" value="1"/>
</dbReference>
<dbReference type="SUPFAM" id="SSF55874">
    <property type="entry name" value="ATPase domain of HSP90 chaperone/DNA topoisomerase II/histidine kinase"/>
    <property type="match status" value="1"/>
</dbReference>
<dbReference type="InterPro" id="IPR036890">
    <property type="entry name" value="HATPase_C_sf"/>
</dbReference>
<dbReference type="GO" id="GO:0005886">
    <property type="term" value="C:plasma membrane"/>
    <property type="evidence" value="ECO:0007669"/>
    <property type="project" value="UniProtKB-SubCell"/>
</dbReference>
<keyword evidence="8" id="KW-0547">Nucleotide-binding</keyword>
<feature type="domain" description="PAS" evidence="15">
    <location>
        <begin position="250"/>
        <end position="295"/>
    </location>
</feature>
<dbReference type="Pfam" id="PF00989">
    <property type="entry name" value="PAS"/>
    <property type="match status" value="1"/>
</dbReference>
<dbReference type="InterPro" id="IPR003661">
    <property type="entry name" value="HisK_dim/P_dom"/>
</dbReference>
<dbReference type="GO" id="GO:0006355">
    <property type="term" value="P:regulation of DNA-templated transcription"/>
    <property type="evidence" value="ECO:0007669"/>
    <property type="project" value="InterPro"/>
</dbReference>
<accession>D9QVY1</accession>
<dbReference type="SUPFAM" id="SSF158472">
    <property type="entry name" value="HAMP domain-like"/>
    <property type="match status" value="1"/>
</dbReference>
<dbReference type="FunFam" id="1.10.287.130:FF:000001">
    <property type="entry name" value="Two-component sensor histidine kinase"/>
    <property type="match status" value="1"/>
</dbReference>
<dbReference type="CDD" id="cd00130">
    <property type="entry name" value="PAS"/>
    <property type="match status" value="1"/>
</dbReference>
<dbReference type="eggNOG" id="COG5002">
    <property type="taxonomic scope" value="Bacteria"/>
</dbReference>
<dbReference type="Gene3D" id="1.10.287.130">
    <property type="match status" value="1"/>
</dbReference>
<keyword evidence="11" id="KW-0902">Two-component regulatory system</keyword>
<evidence type="ECO:0000256" key="8">
    <source>
        <dbReference type="ARBA" id="ARBA00022741"/>
    </source>
</evidence>
<dbReference type="InterPro" id="IPR004358">
    <property type="entry name" value="Sig_transdc_His_kin-like_C"/>
</dbReference>
<evidence type="ECO:0000256" key="4">
    <source>
        <dbReference type="ARBA" id="ARBA00012438"/>
    </source>
</evidence>
<evidence type="ECO:0000256" key="11">
    <source>
        <dbReference type="ARBA" id="ARBA00023012"/>
    </source>
</evidence>
<dbReference type="InterPro" id="IPR036097">
    <property type="entry name" value="HisK_dim/P_sf"/>
</dbReference>
<dbReference type="Pfam" id="PF00672">
    <property type="entry name" value="HAMP"/>
    <property type="match status" value="1"/>
</dbReference>
<name>D9QVY1_ACEAZ</name>
<dbReference type="InterPro" id="IPR005467">
    <property type="entry name" value="His_kinase_dom"/>
</dbReference>
<evidence type="ECO:0000313" key="18">
    <source>
        <dbReference type="Proteomes" id="UP000001661"/>
    </source>
</evidence>
<dbReference type="SMART" id="SM00304">
    <property type="entry name" value="HAMP"/>
    <property type="match status" value="1"/>
</dbReference>
<evidence type="ECO:0000256" key="7">
    <source>
        <dbReference type="ARBA" id="ARBA00022679"/>
    </source>
</evidence>
<evidence type="ECO:0000256" key="10">
    <source>
        <dbReference type="ARBA" id="ARBA00022840"/>
    </source>
</evidence>
<dbReference type="GO" id="GO:0045121">
    <property type="term" value="C:membrane raft"/>
    <property type="evidence" value="ECO:0007669"/>
    <property type="project" value="UniProtKB-SubCell"/>
</dbReference>
<dbReference type="NCBIfam" id="NF046044">
    <property type="entry name" value="PnpS"/>
    <property type="match status" value="1"/>
</dbReference>
<evidence type="ECO:0000259" key="16">
    <source>
        <dbReference type="PROSITE" id="PS50885"/>
    </source>
</evidence>
<dbReference type="SUPFAM" id="SSF55785">
    <property type="entry name" value="PYP-like sensor domain (PAS domain)"/>
    <property type="match status" value="1"/>
</dbReference>
<evidence type="ECO:0000256" key="2">
    <source>
        <dbReference type="ARBA" id="ARBA00004236"/>
    </source>
</evidence>
<dbReference type="KEGG" id="aar:Acear_0856"/>
<dbReference type="GO" id="GO:0000155">
    <property type="term" value="F:phosphorelay sensor kinase activity"/>
    <property type="evidence" value="ECO:0007669"/>
    <property type="project" value="InterPro"/>
</dbReference>